<proteinExistence type="predicted"/>
<evidence type="ECO:0008006" key="4">
    <source>
        <dbReference type="Google" id="ProtNLM"/>
    </source>
</evidence>
<dbReference type="Proteomes" id="UP000788426">
    <property type="component" value="Unassembled WGS sequence"/>
</dbReference>
<name>A0ABS6YDQ0_9BACT</name>
<gene>
    <name evidence="2" type="ORF">KZO38_06115</name>
</gene>
<protein>
    <recommendedName>
        <fullName evidence="4">Outer membrane protein beta-barrel domain-containing protein</fullName>
    </recommendedName>
</protein>
<evidence type="ECO:0000256" key="1">
    <source>
        <dbReference type="SAM" id="Phobius"/>
    </source>
</evidence>
<organism evidence="2 3">
    <name type="scientific">Hoylesella nanceiensis</name>
    <dbReference type="NCBI Taxonomy" id="425941"/>
    <lineage>
        <taxon>Bacteria</taxon>
        <taxon>Pseudomonadati</taxon>
        <taxon>Bacteroidota</taxon>
        <taxon>Bacteroidia</taxon>
        <taxon>Bacteroidales</taxon>
        <taxon>Prevotellaceae</taxon>
        <taxon>Hoylesella</taxon>
    </lineage>
</organism>
<accession>A0ABS6YDQ0</accession>
<evidence type="ECO:0000313" key="2">
    <source>
        <dbReference type="EMBL" id="MBW4769336.1"/>
    </source>
</evidence>
<keyword evidence="1" id="KW-0472">Membrane</keyword>
<feature type="transmembrane region" description="Helical" evidence="1">
    <location>
        <begin position="12"/>
        <end position="28"/>
    </location>
</feature>
<dbReference type="RefSeq" id="WP_219481228.1">
    <property type="nucleotide sequence ID" value="NZ_JAHXCT010000004.1"/>
</dbReference>
<keyword evidence="1" id="KW-0812">Transmembrane</keyword>
<reference evidence="2 3" key="1">
    <citation type="submission" date="2021-07" db="EMBL/GenBank/DDBJ databases">
        <title>Genomic diversity and antimicrobial resistance of Prevotella spp. isolated from chronic lung disease airways.</title>
        <authorList>
            <person name="Webb K.A."/>
            <person name="Olagoke O.S."/>
            <person name="Baird T."/>
            <person name="Neill J."/>
            <person name="Pham A."/>
            <person name="Wells T.J."/>
            <person name="Ramsay K.A."/>
            <person name="Bell S.C."/>
            <person name="Sarovich D.S."/>
            <person name="Price E.P."/>
        </authorList>
    </citation>
    <scope>NUCLEOTIDE SEQUENCE [LARGE SCALE GENOMIC DNA]</scope>
    <source>
        <strain evidence="2 3">SCHI0011.S.12</strain>
    </source>
</reference>
<sequence>MDGKRSRTRQITFWTVIVLIIIILLLLLRKCNKSEEQVAPKQHTHKEQPAVIDSVLTDTTMAMLKPYTYKVKKIKPVQKTKLGQKEGQNAAEPDEKIPMAEPIIRDNEPTEPPVIARLDTTYETIDATPLIPAYVPKHHEFRIGIHAGGGYSFITQLGGISESGSIRPQYTLNEKGAFVPAIGIFGTWRYGRIGAELALDYMYIGSSLEEHRNLTGIDETTTYRFHVLAPKLLFRAFTYRDFYLGAGVGMIIPFTSRNIDFSSTRAPFFRSVDELTRMHLRETINPRIQLTPAVKIGYASSKLGLEAGLEYQFGVTDLMRTRTNSYGYNETHNNTHLLLVTLGYSIPLKK</sequence>
<dbReference type="EMBL" id="JAHXCT010000004">
    <property type="protein sequence ID" value="MBW4769336.1"/>
    <property type="molecule type" value="Genomic_DNA"/>
</dbReference>
<comment type="caution">
    <text evidence="2">The sequence shown here is derived from an EMBL/GenBank/DDBJ whole genome shotgun (WGS) entry which is preliminary data.</text>
</comment>
<keyword evidence="3" id="KW-1185">Reference proteome</keyword>
<keyword evidence="1" id="KW-1133">Transmembrane helix</keyword>
<evidence type="ECO:0000313" key="3">
    <source>
        <dbReference type="Proteomes" id="UP000788426"/>
    </source>
</evidence>